<protein>
    <submittedName>
        <fullName evidence="2">Retropepsin-like aspartic protease</fullName>
        <ecNumber evidence="2">3.4.23.-</ecNumber>
    </submittedName>
</protein>
<reference evidence="2 3" key="1">
    <citation type="submission" date="2023-10" db="EMBL/GenBank/DDBJ databases">
        <title>Psychrosphaera aquimaarina strain SW33 isolated from seawater.</title>
        <authorList>
            <person name="Bayburt H."/>
            <person name="Kim J.M."/>
            <person name="Choi B.J."/>
            <person name="Jeon C.O."/>
        </authorList>
    </citation>
    <scope>NUCLEOTIDE SEQUENCE [LARGE SCALE GENOMIC DNA]</scope>
    <source>
        <strain evidence="2 3">KCTC 52743</strain>
    </source>
</reference>
<dbReference type="Proteomes" id="UP001257914">
    <property type="component" value="Unassembled WGS sequence"/>
</dbReference>
<sequence>MQIKIRLLILILFLSLSLNLYFYLTLPIQKQQANLALNSPMLEIENKTNNNPFNTTVQGTKPQVNNVTEQVHALFNNQQYDLAIDLYSDIVNQDETLADNILNTWLIKLNNRLNSHDNDTVAAFTSSFFNYNAYHIRVMQLEAKRLEHLIQFPQAIKLYKDIIDNSFNLEIEQHSENQIHLLVQKQYALLSQQGLWKETLHFLEQVLFDEADYPPYLLLLSKTKIELNQLSSAQEILLQLAESEESPAQVDALLQQVQSLLLGETAIPLVKHGEHFIVNGQFDSQSQIQLMIDTGASLSVLSNYAFENLPSWLNPVFSRQIDMNTAGGTVNTPVYLFEQFQINGYQVKSIEFAVMDLETLDKADGLLGMNFLKHFAFQIDQLNNQLILGVN</sequence>
<dbReference type="InterPro" id="IPR034122">
    <property type="entry name" value="Retropepsin-like_bacterial"/>
</dbReference>
<dbReference type="InterPro" id="IPR021109">
    <property type="entry name" value="Peptidase_aspartic_dom_sf"/>
</dbReference>
<dbReference type="Pfam" id="PF14559">
    <property type="entry name" value="TPR_19"/>
    <property type="match status" value="1"/>
</dbReference>
<keyword evidence="3" id="KW-1185">Reference proteome</keyword>
<evidence type="ECO:0000313" key="2">
    <source>
        <dbReference type="EMBL" id="MDU0113172.1"/>
    </source>
</evidence>
<feature type="transmembrane region" description="Helical" evidence="1">
    <location>
        <begin position="7"/>
        <end position="24"/>
    </location>
</feature>
<dbReference type="SUPFAM" id="SSF50630">
    <property type="entry name" value="Acid proteases"/>
    <property type="match status" value="1"/>
</dbReference>
<keyword evidence="2" id="KW-0378">Hydrolase</keyword>
<gene>
    <name evidence="2" type="ORF">RT723_09215</name>
</gene>
<evidence type="ECO:0000256" key="1">
    <source>
        <dbReference type="SAM" id="Phobius"/>
    </source>
</evidence>
<dbReference type="EMBL" id="JAWCUA010000007">
    <property type="protein sequence ID" value="MDU0113172.1"/>
    <property type="molecule type" value="Genomic_DNA"/>
</dbReference>
<dbReference type="Pfam" id="PF13975">
    <property type="entry name" value="gag-asp_proteas"/>
    <property type="match status" value="1"/>
</dbReference>
<keyword evidence="1" id="KW-1133">Transmembrane helix</keyword>
<comment type="caution">
    <text evidence="2">The sequence shown here is derived from an EMBL/GenBank/DDBJ whole genome shotgun (WGS) entry which is preliminary data.</text>
</comment>
<dbReference type="InterPro" id="IPR001969">
    <property type="entry name" value="Aspartic_peptidase_AS"/>
</dbReference>
<organism evidence="2 3">
    <name type="scientific">Psychrosphaera aquimarina</name>
    <dbReference type="NCBI Taxonomy" id="2044854"/>
    <lineage>
        <taxon>Bacteria</taxon>
        <taxon>Pseudomonadati</taxon>
        <taxon>Pseudomonadota</taxon>
        <taxon>Gammaproteobacteria</taxon>
        <taxon>Alteromonadales</taxon>
        <taxon>Pseudoalteromonadaceae</taxon>
        <taxon>Psychrosphaera</taxon>
    </lineage>
</organism>
<dbReference type="EC" id="3.4.23.-" evidence="2"/>
<keyword evidence="1" id="KW-0472">Membrane</keyword>
<dbReference type="Gene3D" id="1.25.40.10">
    <property type="entry name" value="Tetratricopeptide repeat domain"/>
    <property type="match status" value="1"/>
</dbReference>
<keyword evidence="1" id="KW-0812">Transmembrane</keyword>
<dbReference type="InterPro" id="IPR011990">
    <property type="entry name" value="TPR-like_helical_dom_sf"/>
</dbReference>
<dbReference type="GO" id="GO:0016787">
    <property type="term" value="F:hydrolase activity"/>
    <property type="evidence" value="ECO:0007669"/>
    <property type="project" value="UniProtKB-KW"/>
</dbReference>
<dbReference type="PROSITE" id="PS00141">
    <property type="entry name" value="ASP_PROTEASE"/>
    <property type="match status" value="1"/>
</dbReference>
<name>A0ABU3R117_9GAMM</name>
<dbReference type="Gene3D" id="2.40.70.10">
    <property type="entry name" value="Acid Proteases"/>
    <property type="match status" value="1"/>
</dbReference>
<dbReference type="CDD" id="cd05483">
    <property type="entry name" value="retropepsin_like_bacteria"/>
    <property type="match status" value="1"/>
</dbReference>
<accession>A0ABU3R117</accession>
<proteinExistence type="predicted"/>
<dbReference type="RefSeq" id="WP_315946770.1">
    <property type="nucleotide sequence ID" value="NZ_JAWCUA010000007.1"/>
</dbReference>
<evidence type="ECO:0000313" key="3">
    <source>
        <dbReference type="Proteomes" id="UP001257914"/>
    </source>
</evidence>